<protein>
    <recommendedName>
        <fullName evidence="4">C2H2-type domain-containing protein</fullName>
    </recommendedName>
</protein>
<organism evidence="2 3">
    <name type="scientific">Discina gigas</name>
    <dbReference type="NCBI Taxonomy" id="1032678"/>
    <lineage>
        <taxon>Eukaryota</taxon>
        <taxon>Fungi</taxon>
        <taxon>Dikarya</taxon>
        <taxon>Ascomycota</taxon>
        <taxon>Pezizomycotina</taxon>
        <taxon>Pezizomycetes</taxon>
        <taxon>Pezizales</taxon>
        <taxon>Discinaceae</taxon>
        <taxon>Discina</taxon>
    </lineage>
</organism>
<comment type="caution">
    <text evidence="2">The sequence shown here is derived from an EMBL/GenBank/DDBJ whole genome shotgun (WGS) entry which is preliminary data.</text>
</comment>
<evidence type="ECO:0000313" key="2">
    <source>
        <dbReference type="EMBL" id="KAL0640858.1"/>
    </source>
</evidence>
<evidence type="ECO:0008006" key="4">
    <source>
        <dbReference type="Google" id="ProtNLM"/>
    </source>
</evidence>
<evidence type="ECO:0000313" key="3">
    <source>
        <dbReference type="Proteomes" id="UP001447188"/>
    </source>
</evidence>
<evidence type="ECO:0000256" key="1">
    <source>
        <dbReference type="SAM" id="MobiDB-lite"/>
    </source>
</evidence>
<dbReference type="EMBL" id="JBBBZM010000001">
    <property type="protein sequence ID" value="KAL0640858.1"/>
    <property type="molecule type" value="Genomic_DNA"/>
</dbReference>
<keyword evidence="3" id="KW-1185">Reference proteome</keyword>
<sequence>MNVNDLLSPSSASSSSSESESEYTSNKRSRSDSIEEPQEVSVPTLSSLVGQLPDRDALYTHLATFPKAILISMLLAEAKNSLPALEAESYGPSNNLAHCVYCHKLFDKTAPKYDCKVKHFGELDSTDRNYDTMAWSCCGLVVDGYADYWVDGCHPPPEEGVSQYCWEGKHFDRLLEEEADAGVPGTWWKEWEENGGQTCEYLGCYNKPNGGHLDKRAKLG</sequence>
<dbReference type="Proteomes" id="UP001447188">
    <property type="component" value="Unassembled WGS sequence"/>
</dbReference>
<accession>A0ABR3GY41</accession>
<gene>
    <name evidence="2" type="ORF">Q9L58_000165</name>
</gene>
<name>A0ABR3GY41_9PEZI</name>
<reference evidence="2 3" key="1">
    <citation type="submission" date="2024-02" db="EMBL/GenBank/DDBJ databases">
        <title>Discinaceae phylogenomics.</title>
        <authorList>
            <person name="Dirks A.C."/>
            <person name="James T.Y."/>
        </authorList>
    </citation>
    <scope>NUCLEOTIDE SEQUENCE [LARGE SCALE GENOMIC DNA]</scope>
    <source>
        <strain evidence="2 3">ACD0624</strain>
    </source>
</reference>
<feature type="region of interest" description="Disordered" evidence="1">
    <location>
        <begin position="1"/>
        <end position="46"/>
    </location>
</feature>
<feature type="compositionally biased region" description="Low complexity" evidence="1">
    <location>
        <begin position="8"/>
        <end position="18"/>
    </location>
</feature>
<proteinExistence type="predicted"/>